<reference evidence="2" key="1">
    <citation type="submission" date="2019-06" db="EMBL/GenBank/DDBJ databases">
        <title>Draft genome sequence of the griseofulvin-producing fungus Xylaria cubensis strain G536.</title>
        <authorList>
            <person name="Mead M.E."/>
            <person name="Raja H.A."/>
            <person name="Steenwyk J.L."/>
            <person name="Knowles S.L."/>
            <person name="Oberlies N.H."/>
            <person name="Rokas A."/>
        </authorList>
    </citation>
    <scope>NUCLEOTIDE SEQUENCE [LARGE SCALE GENOMIC DNA]</scope>
    <source>
        <strain evidence="2">G536</strain>
    </source>
</reference>
<evidence type="ECO:0000313" key="2">
    <source>
        <dbReference type="Proteomes" id="UP000319160"/>
    </source>
</evidence>
<comment type="caution">
    <text evidence="1">The sequence shown here is derived from an EMBL/GenBank/DDBJ whole genome shotgun (WGS) entry which is preliminary data.</text>
</comment>
<sequence length="85" mass="9862">MALHVTQEKGTRVIFENGCGAIPRSPAPGKWLWRKIATYAYHTQCPRPEQVDRELQDFYTGVKPLYAPIERYQVAARDHQHNVRV</sequence>
<evidence type="ECO:0000313" key="1">
    <source>
        <dbReference type="EMBL" id="TRX89160.1"/>
    </source>
</evidence>
<organism evidence="1 2">
    <name type="scientific">Xylaria flabelliformis</name>
    <dbReference type="NCBI Taxonomy" id="2512241"/>
    <lineage>
        <taxon>Eukaryota</taxon>
        <taxon>Fungi</taxon>
        <taxon>Dikarya</taxon>
        <taxon>Ascomycota</taxon>
        <taxon>Pezizomycotina</taxon>
        <taxon>Sordariomycetes</taxon>
        <taxon>Xylariomycetidae</taxon>
        <taxon>Xylariales</taxon>
        <taxon>Xylariaceae</taxon>
        <taxon>Xylaria</taxon>
    </lineage>
</organism>
<keyword evidence="2" id="KW-1185">Reference proteome</keyword>
<proteinExistence type="predicted"/>
<dbReference type="Proteomes" id="UP000319160">
    <property type="component" value="Unassembled WGS sequence"/>
</dbReference>
<gene>
    <name evidence="1" type="ORF">FHL15_009973</name>
</gene>
<name>A0A553HMH3_9PEZI</name>
<protein>
    <submittedName>
        <fullName evidence="1">Uncharacterized protein</fullName>
    </submittedName>
</protein>
<accession>A0A553HMH3</accession>
<dbReference type="AlphaFoldDB" id="A0A553HMH3"/>
<dbReference type="EMBL" id="VFLP01000072">
    <property type="protein sequence ID" value="TRX89160.1"/>
    <property type="molecule type" value="Genomic_DNA"/>
</dbReference>